<comment type="caution">
    <text evidence="2">The sequence shown here is derived from an EMBL/GenBank/DDBJ whole genome shotgun (WGS) entry which is preliminary data.</text>
</comment>
<dbReference type="EMBL" id="AZGZ01000042">
    <property type="protein sequence ID" value="KZZ86934.1"/>
    <property type="molecule type" value="Genomic_DNA"/>
</dbReference>
<gene>
    <name evidence="2" type="ORF">AAP_06054</name>
</gene>
<dbReference type="VEuPathDB" id="FungiDB:AAP_06054"/>
<sequence length="201" mass="22126">MIPAETIRDNVKLAEAVANLQRRRAVNPPPPPYREAIKPESVELDDLYNSEIDDEEEEELAPILIKLDTSINIEGSHNTVIFPMPTGPTGGSPGHPATASGTAQRYSPSRPAQLARALVSALQEAGALENSETGRKRPIEIDVNARLSIRGEWNTISTGIPKRTNSESPLQPRRKFAGGKRRLSVENDTLTPFNKRRKSME</sequence>
<feature type="region of interest" description="Disordered" evidence="1">
    <location>
        <begin position="85"/>
        <end position="110"/>
    </location>
</feature>
<dbReference type="Proteomes" id="UP000242877">
    <property type="component" value="Unassembled WGS sequence"/>
</dbReference>
<evidence type="ECO:0000313" key="2">
    <source>
        <dbReference type="EMBL" id="KZZ86934.1"/>
    </source>
</evidence>
<protein>
    <submittedName>
        <fullName evidence="2">Uncharacterized protein</fullName>
    </submittedName>
</protein>
<keyword evidence="3" id="KW-1185">Reference proteome</keyword>
<proteinExistence type="predicted"/>
<organism evidence="2 3">
    <name type="scientific">Ascosphaera apis ARSEF 7405</name>
    <dbReference type="NCBI Taxonomy" id="392613"/>
    <lineage>
        <taxon>Eukaryota</taxon>
        <taxon>Fungi</taxon>
        <taxon>Dikarya</taxon>
        <taxon>Ascomycota</taxon>
        <taxon>Pezizomycotina</taxon>
        <taxon>Eurotiomycetes</taxon>
        <taxon>Eurotiomycetidae</taxon>
        <taxon>Onygenales</taxon>
        <taxon>Ascosphaeraceae</taxon>
        <taxon>Ascosphaera</taxon>
    </lineage>
</organism>
<evidence type="ECO:0000313" key="3">
    <source>
        <dbReference type="Proteomes" id="UP000242877"/>
    </source>
</evidence>
<name>A0A167V264_9EURO</name>
<reference evidence="2 3" key="1">
    <citation type="journal article" date="2016" name="Genome Biol. Evol.">
        <title>Divergent and convergent evolution of fungal pathogenicity.</title>
        <authorList>
            <person name="Shang Y."/>
            <person name="Xiao G."/>
            <person name="Zheng P."/>
            <person name="Cen K."/>
            <person name="Zhan S."/>
            <person name="Wang C."/>
        </authorList>
    </citation>
    <scope>NUCLEOTIDE SEQUENCE [LARGE SCALE GENOMIC DNA]</scope>
    <source>
        <strain evidence="2 3">ARSEF 7405</strain>
    </source>
</reference>
<accession>A0A167V264</accession>
<dbReference type="OrthoDB" id="5409271at2759"/>
<feature type="region of interest" description="Disordered" evidence="1">
    <location>
        <begin position="158"/>
        <end position="201"/>
    </location>
</feature>
<dbReference type="AlphaFoldDB" id="A0A167V264"/>
<evidence type="ECO:0000256" key="1">
    <source>
        <dbReference type="SAM" id="MobiDB-lite"/>
    </source>
</evidence>
<feature type="compositionally biased region" description="Basic residues" evidence="1">
    <location>
        <begin position="172"/>
        <end position="182"/>
    </location>
</feature>